<name>A0A8T0NLN0_PANVG</name>
<organism evidence="1 2">
    <name type="scientific">Panicum virgatum</name>
    <name type="common">Blackwell switchgrass</name>
    <dbReference type="NCBI Taxonomy" id="38727"/>
    <lineage>
        <taxon>Eukaryota</taxon>
        <taxon>Viridiplantae</taxon>
        <taxon>Streptophyta</taxon>
        <taxon>Embryophyta</taxon>
        <taxon>Tracheophyta</taxon>
        <taxon>Spermatophyta</taxon>
        <taxon>Magnoliopsida</taxon>
        <taxon>Liliopsida</taxon>
        <taxon>Poales</taxon>
        <taxon>Poaceae</taxon>
        <taxon>PACMAD clade</taxon>
        <taxon>Panicoideae</taxon>
        <taxon>Panicodae</taxon>
        <taxon>Paniceae</taxon>
        <taxon>Panicinae</taxon>
        <taxon>Panicum</taxon>
        <taxon>Panicum sect. Hiantes</taxon>
    </lineage>
</organism>
<protein>
    <submittedName>
        <fullName evidence="1">Uncharacterized protein</fullName>
    </submittedName>
</protein>
<comment type="caution">
    <text evidence="1">The sequence shown here is derived from an EMBL/GenBank/DDBJ whole genome shotgun (WGS) entry which is preliminary data.</text>
</comment>
<dbReference type="AlphaFoldDB" id="A0A8T0NLN0"/>
<accession>A0A8T0NLN0</accession>
<sequence>MIEGIPPQLFFYDCLKPLLLPYCGIRTADFDKSTGTCKVNAYTKNLQSIPTEHQLGIHYHRLDGVTTHTFPITLATTP</sequence>
<keyword evidence="2" id="KW-1185">Reference proteome</keyword>
<proteinExistence type="predicted"/>
<dbReference type="Proteomes" id="UP000823388">
    <property type="component" value="Chromosome 9K"/>
</dbReference>
<dbReference type="EMBL" id="CM029053">
    <property type="protein sequence ID" value="KAG2550143.1"/>
    <property type="molecule type" value="Genomic_DNA"/>
</dbReference>
<evidence type="ECO:0000313" key="1">
    <source>
        <dbReference type="EMBL" id="KAG2550143.1"/>
    </source>
</evidence>
<reference evidence="1" key="1">
    <citation type="submission" date="2020-05" db="EMBL/GenBank/DDBJ databases">
        <title>WGS assembly of Panicum virgatum.</title>
        <authorList>
            <person name="Lovell J.T."/>
            <person name="Jenkins J."/>
            <person name="Shu S."/>
            <person name="Juenger T.E."/>
            <person name="Schmutz J."/>
        </authorList>
    </citation>
    <scope>NUCLEOTIDE SEQUENCE</scope>
    <source>
        <strain evidence="1">AP13</strain>
    </source>
</reference>
<gene>
    <name evidence="1" type="ORF">PVAP13_9KG237852</name>
</gene>
<evidence type="ECO:0000313" key="2">
    <source>
        <dbReference type="Proteomes" id="UP000823388"/>
    </source>
</evidence>